<feature type="compositionally biased region" description="Polar residues" evidence="8">
    <location>
        <begin position="117"/>
        <end position="127"/>
    </location>
</feature>
<feature type="compositionally biased region" description="Basic residues" evidence="8">
    <location>
        <begin position="432"/>
        <end position="441"/>
    </location>
</feature>
<protein>
    <recommendedName>
        <fullName evidence="2">non-specific serine/threonine protein kinase</fullName>
        <ecNumber evidence="2">2.7.11.1</ecNumber>
    </recommendedName>
</protein>
<evidence type="ECO:0000313" key="10">
    <source>
        <dbReference type="EMBL" id="CAE4564943.1"/>
    </source>
</evidence>
<evidence type="ECO:0000259" key="9">
    <source>
        <dbReference type="PROSITE" id="PS50011"/>
    </source>
</evidence>
<evidence type="ECO:0000256" key="3">
    <source>
        <dbReference type="ARBA" id="ARBA00022679"/>
    </source>
</evidence>
<evidence type="ECO:0000256" key="7">
    <source>
        <dbReference type="PROSITE-ProRule" id="PRU10141"/>
    </source>
</evidence>
<dbReference type="CDD" id="cd14014">
    <property type="entry name" value="STKc_PknB_like"/>
    <property type="match status" value="1"/>
</dbReference>
<dbReference type="GO" id="GO:0004674">
    <property type="term" value="F:protein serine/threonine kinase activity"/>
    <property type="evidence" value="ECO:0007669"/>
    <property type="project" value="UniProtKB-EC"/>
</dbReference>
<dbReference type="InterPro" id="IPR050660">
    <property type="entry name" value="NEK_Ser/Thr_kinase"/>
</dbReference>
<evidence type="ECO:0000256" key="5">
    <source>
        <dbReference type="ARBA" id="ARBA00022777"/>
    </source>
</evidence>
<sequence length="752" mass="83579">MGTASSEPVEEVEEAERLLILDVLGGWVNNREWRLGDSISVGLAGVLMPYVIVRFRGKQRQTGAVRMPLGSRNNSPMDFQVHMHLPMASDPLDPTASPTDDHHDRDGVQPPADRFGAQSSGSTQPRSSVDEVPTLADGVQEKLVQAPLPMTDGTPTLGVESNEVFRVESNQVGIDSTAASPTSVDGDVVHITLKDHRVIQGLIRGDPLIGSATLTLDRSKDGQTVSRCLSLWRTGQPEPSGYITVQYRVLETHSLMRTFRKHADHSLQDVIRAVVHILSAPDGIEKLFQAKPLVREPSAFNRCFCSDSRGRMEARVKELVECMTDSLNSLGPPNWKADDERLLTSLSSVARKALVLVADTAQQEKTGVEVDTMSLAMEWMRNLFAIMESQSSPGQSIRPNFSRLERMLALAKLEEKDLVPVDNRGYDAPNPKRWRPGKPHKVGGDVVVPRKAVLGSGTFGCVWRARDPETKQLYAVKQMVFCPVSRREMAVAGHLRALAHPCLVRLFRVLLHGETCSLVMEFCPDGNLDGQILDAGSRDNYVLPRLAIAWVAEIFLGLEHLHLEARMLIRDVKPDNVVFARGHRAKVADFGLSRLAMQSDGRYTWGLPPGTPHYVAPEVVDGKPYDYHADFYSFAVLVWVLFTGGIKGAKYPVPPCGDHETQGLKVLTKNRELLLEAIEQPARWRARRLQSEEAKDFVLRLTDRAEGYQRLTHADVRQHDLLRSQALPPQGDVTAATEWQNRREERLPVDLG</sequence>
<feature type="region of interest" description="Disordered" evidence="8">
    <location>
        <begin position="87"/>
        <end position="131"/>
    </location>
</feature>
<reference evidence="10" key="1">
    <citation type="submission" date="2021-01" db="EMBL/GenBank/DDBJ databases">
        <authorList>
            <person name="Corre E."/>
            <person name="Pelletier E."/>
            <person name="Niang G."/>
            <person name="Scheremetjew M."/>
            <person name="Finn R."/>
            <person name="Kale V."/>
            <person name="Holt S."/>
            <person name="Cochrane G."/>
            <person name="Meng A."/>
            <person name="Brown T."/>
            <person name="Cohen L."/>
        </authorList>
    </citation>
    <scope>NUCLEOTIDE SEQUENCE</scope>
    <source>
        <strain evidence="10">CCMP3105</strain>
    </source>
</reference>
<dbReference type="AlphaFoldDB" id="A0A7S4PWH2"/>
<keyword evidence="3" id="KW-0808">Transferase</keyword>
<keyword evidence="4 7" id="KW-0547">Nucleotide-binding</keyword>
<dbReference type="EC" id="2.7.11.1" evidence="2"/>
<dbReference type="InterPro" id="IPR011009">
    <property type="entry name" value="Kinase-like_dom_sf"/>
</dbReference>
<evidence type="ECO:0000256" key="6">
    <source>
        <dbReference type="ARBA" id="ARBA00022840"/>
    </source>
</evidence>
<evidence type="ECO:0000256" key="1">
    <source>
        <dbReference type="ARBA" id="ARBA00010886"/>
    </source>
</evidence>
<dbReference type="SMART" id="SM00220">
    <property type="entry name" value="S_TKc"/>
    <property type="match status" value="1"/>
</dbReference>
<keyword evidence="5" id="KW-0418">Kinase</keyword>
<dbReference type="SUPFAM" id="SSF56112">
    <property type="entry name" value="Protein kinase-like (PK-like)"/>
    <property type="match status" value="1"/>
</dbReference>
<dbReference type="Gene3D" id="1.10.510.10">
    <property type="entry name" value="Transferase(Phosphotransferase) domain 1"/>
    <property type="match status" value="1"/>
</dbReference>
<dbReference type="PANTHER" id="PTHR43671:SF13">
    <property type="entry name" value="SERINE_THREONINE-PROTEIN KINASE NEK2"/>
    <property type="match status" value="1"/>
</dbReference>
<dbReference type="EMBL" id="HBNR01006959">
    <property type="protein sequence ID" value="CAE4564943.1"/>
    <property type="molecule type" value="Transcribed_RNA"/>
</dbReference>
<dbReference type="InterPro" id="IPR000719">
    <property type="entry name" value="Prot_kinase_dom"/>
</dbReference>
<accession>A0A7S4PWH2</accession>
<dbReference type="GO" id="GO:0005524">
    <property type="term" value="F:ATP binding"/>
    <property type="evidence" value="ECO:0007669"/>
    <property type="project" value="UniProtKB-UniRule"/>
</dbReference>
<keyword evidence="6 7" id="KW-0067">ATP-binding</keyword>
<feature type="domain" description="Protein kinase" evidence="9">
    <location>
        <begin position="448"/>
        <end position="722"/>
    </location>
</feature>
<dbReference type="PROSITE" id="PS50011">
    <property type="entry name" value="PROTEIN_KINASE_DOM"/>
    <property type="match status" value="1"/>
</dbReference>
<dbReference type="PANTHER" id="PTHR43671">
    <property type="entry name" value="SERINE/THREONINE-PROTEIN KINASE NEK"/>
    <property type="match status" value="1"/>
</dbReference>
<comment type="similarity">
    <text evidence="1">Belongs to the protein kinase superfamily. NEK Ser/Thr protein kinase family. NIMA subfamily.</text>
</comment>
<feature type="region of interest" description="Disordered" evidence="8">
    <location>
        <begin position="422"/>
        <end position="441"/>
    </location>
</feature>
<dbReference type="PROSITE" id="PS00107">
    <property type="entry name" value="PROTEIN_KINASE_ATP"/>
    <property type="match status" value="1"/>
</dbReference>
<gene>
    <name evidence="10" type="ORF">AMON00008_LOCUS4562</name>
</gene>
<dbReference type="InterPro" id="IPR017441">
    <property type="entry name" value="Protein_kinase_ATP_BS"/>
</dbReference>
<feature type="binding site" evidence="7">
    <location>
        <position position="477"/>
    </location>
    <ligand>
        <name>ATP</name>
        <dbReference type="ChEBI" id="CHEBI:30616"/>
    </ligand>
</feature>
<proteinExistence type="inferred from homology"/>
<name>A0A7S4PWH2_9DINO</name>
<evidence type="ECO:0000256" key="2">
    <source>
        <dbReference type="ARBA" id="ARBA00012513"/>
    </source>
</evidence>
<organism evidence="10">
    <name type="scientific">Alexandrium monilatum</name>
    <dbReference type="NCBI Taxonomy" id="311494"/>
    <lineage>
        <taxon>Eukaryota</taxon>
        <taxon>Sar</taxon>
        <taxon>Alveolata</taxon>
        <taxon>Dinophyceae</taxon>
        <taxon>Gonyaulacales</taxon>
        <taxon>Pyrocystaceae</taxon>
        <taxon>Alexandrium</taxon>
    </lineage>
</organism>
<evidence type="ECO:0000256" key="4">
    <source>
        <dbReference type="ARBA" id="ARBA00022741"/>
    </source>
</evidence>
<evidence type="ECO:0000256" key="8">
    <source>
        <dbReference type="SAM" id="MobiDB-lite"/>
    </source>
</evidence>
<dbReference type="Pfam" id="PF00069">
    <property type="entry name" value="Pkinase"/>
    <property type="match status" value="1"/>
</dbReference>